<evidence type="ECO:0000313" key="19">
    <source>
        <dbReference type="EMBL" id="OMJ94186.1"/>
    </source>
</evidence>
<evidence type="ECO:0000256" key="5">
    <source>
        <dbReference type="ARBA" id="ARBA00022679"/>
    </source>
</evidence>
<feature type="domain" description="EF-hand" evidence="18">
    <location>
        <begin position="353"/>
        <end position="388"/>
    </location>
</feature>
<dbReference type="SUPFAM" id="SSF56112">
    <property type="entry name" value="Protein kinase-like (PK-like)"/>
    <property type="match status" value="1"/>
</dbReference>
<dbReference type="GO" id="GO:0005524">
    <property type="term" value="F:ATP binding"/>
    <property type="evidence" value="ECO:0007669"/>
    <property type="project" value="UniProtKB-UniRule"/>
</dbReference>
<feature type="domain" description="EF-hand" evidence="18">
    <location>
        <begin position="426"/>
        <end position="460"/>
    </location>
</feature>
<dbReference type="GO" id="GO:0005509">
    <property type="term" value="F:calcium ion binding"/>
    <property type="evidence" value="ECO:0007669"/>
    <property type="project" value="InterPro"/>
</dbReference>
<dbReference type="CDD" id="cd05117">
    <property type="entry name" value="STKc_CAMK"/>
    <property type="match status" value="1"/>
</dbReference>
<feature type="domain" description="EF-hand" evidence="18">
    <location>
        <begin position="390"/>
        <end position="425"/>
    </location>
</feature>
<dbReference type="AlphaFoldDB" id="A0A1R2CYU7"/>
<dbReference type="InterPro" id="IPR000719">
    <property type="entry name" value="Prot_kinase_dom"/>
</dbReference>
<keyword evidence="8 15" id="KW-0547">Nucleotide-binding</keyword>
<dbReference type="PROSITE" id="PS00108">
    <property type="entry name" value="PROTEIN_KINASE_ST"/>
    <property type="match status" value="1"/>
</dbReference>
<reference evidence="19 20" key="1">
    <citation type="submission" date="2016-11" db="EMBL/GenBank/DDBJ databases">
        <title>The macronuclear genome of Stentor coeruleus: a giant cell with tiny introns.</title>
        <authorList>
            <person name="Slabodnick M."/>
            <person name="Ruby J.G."/>
            <person name="Reiff S.B."/>
            <person name="Swart E.C."/>
            <person name="Gosai S."/>
            <person name="Prabakaran S."/>
            <person name="Witkowska E."/>
            <person name="Larue G.E."/>
            <person name="Fisher S."/>
            <person name="Freeman R.M."/>
            <person name="Gunawardena J."/>
            <person name="Chu W."/>
            <person name="Stover N.A."/>
            <person name="Gregory B.D."/>
            <person name="Nowacki M."/>
            <person name="Derisi J."/>
            <person name="Roy S.W."/>
            <person name="Marshall W.F."/>
            <person name="Sood P."/>
        </authorList>
    </citation>
    <scope>NUCLEOTIDE SEQUENCE [LARGE SCALE GENOMIC DNA]</scope>
    <source>
        <strain evidence="19">WM001</strain>
    </source>
</reference>
<dbReference type="InterPro" id="IPR011009">
    <property type="entry name" value="Kinase-like_dom_sf"/>
</dbReference>
<evidence type="ECO:0000256" key="15">
    <source>
        <dbReference type="PROSITE-ProRule" id="PRU10141"/>
    </source>
</evidence>
<dbReference type="SMART" id="SM00220">
    <property type="entry name" value="S_TKc"/>
    <property type="match status" value="1"/>
</dbReference>
<dbReference type="PANTHER" id="PTHR24349">
    <property type="entry name" value="SERINE/THREONINE-PROTEIN KINASE"/>
    <property type="match status" value="1"/>
</dbReference>
<keyword evidence="4 16" id="KW-0723">Serine/threonine-protein kinase</keyword>
<feature type="binding site" evidence="15">
    <location>
        <position position="82"/>
    </location>
    <ligand>
        <name>ATP</name>
        <dbReference type="ChEBI" id="CHEBI:30616"/>
    </ligand>
</feature>
<comment type="subunit">
    <text evidence="2">Monomer.</text>
</comment>
<dbReference type="InterPro" id="IPR008271">
    <property type="entry name" value="Ser/Thr_kinase_AS"/>
</dbReference>
<keyword evidence="6" id="KW-0479">Metal-binding</keyword>
<keyword evidence="9" id="KW-0418">Kinase</keyword>
<dbReference type="InterPro" id="IPR011992">
    <property type="entry name" value="EF-hand-dom_pair"/>
</dbReference>
<evidence type="ECO:0000259" key="18">
    <source>
        <dbReference type="PROSITE" id="PS50222"/>
    </source>
</evidence>
<dbReference type="SUPFAM" id="SSF47473">
    <property type="entry name" value="EF-hand"/>
    <property type="match status" value="1"/>
</dbReference>
<keyword evidence="7" id="KW-0677">Repeat</keyword>
<evidence type="ECO:0000256" key="6">
    <source>
        <dbReference type="ARBA" id="ARBA00022723"/>
    </source>
</evidence>
<gene>
    <name evidence="19" type="ORF">SteCoe_2668</name>
</gene>
<evidence type="ECO:0000256" key="10">
    <source>
        <dbReference type="ARBA" id="ARBA00022837"/>
    </source>
</evidence>
<dbReference type="PROSITE" id="PS50011">
    <property type="entry name" value="PROTEIN_KINASE_DOM"/>
    <property type="match status" value="1"/>
</dbReference>
<dbReference type="InterPro" id="IPR018247">
    <property type="entry name" value="EF_Hand_1_Ca_BS"/>
</dbReference>
<feature type="domain" description="Protein kinase" evidence="17">
    <location>
        <begin position="49"/>
        <end position="307"/>
    </location>
</feature>
<dbReference type="EC" id="2.7.11.1" evidence="3"/>
<evidence type="ECO:0000256" key="7">
    <source>
        <dbReference type="ARBA" id="ARBA00022737"/>
    </source>
</evidence>
<dbReference type="Gene3D" id="3.30.200.20">
    <property type="entry name" value="Phosphorylase Kinase, domain 1"/>
    <property type="match status" value="1"/>
</dbReference>
<dbReference type="PROSITE" id="PS50222">
    <property type="entry name" value="EF_HAND_2"/>
    <property type="match status" value="4"/>
</dbReference>
<comment type="cofactor">
    <cofactor evidence="1">
        <name>Mg(2+)</name>
        <dbReference type="ChEBI" id="CHEBI:18420"/>
    </cofactor>
</comment>
<evidence type="ECO:0000259" key="17">
    <source>
        <dbReference type="PROSITE" id="PS50011"/>
    </source>
</evidence>
<protein>
    <recommendedName>
        <fullName evidence="3">non-specific serine/threonine protein kinase</fullName>
        <ecNumber evidence="3">2.7.11.1</ecNumber>
    </recommendedName>
</protein>
<dbReference type="GO" id="GO:0004674">
    <property type="term" value="F:protein serine/threonine kinase activity"/>
    <property type="evidence" value="ECO:0007669"/>
    <property type="project" value="UniProtKB-KW"/>
</dbReference>
<proteinExistence type="inferred from homology"/>
<evidence type="ECO:0000256" key="8">
    <source>
        <dbReference type="ARBA" id="ARBA00022741"/>
    </source>
</evidence>
<dbReference type="FunFam" id="1.10.510.10:FF:000571">
    <property type="entry name" value="Maternal embryonic leucine zipper kinase"/>
    <property type="match status" value="1"/>
</dbReference>
<dbReference type="Gene3D" id="1.10.238.10">
    <property type="entry name" value="EF-hand"/>
    <property type="match status" value="2"/>
</dbReference>
<dbReference type="InterPro" id="IPR002048">
    <property type="entry name" value="EF_hand_dom"/>
</dbReference>
<evidence type="ECO:0000256" key="1">
    <source>
        <dbReference type="ARBA" id="ARBA00001946"/>
    </source>
</evidence>
<sequence>MGCSPSDSSSNVIVSSKTSASDKANKAESLKLNAGSFIQQHKTNIYKHYNFDQRLGHGSYGIVRSALSKLNSVKRAIKSIKKSVLSSSPSSKTKLLDEVEVLKNLDHPNIVKLFEVYDDDDYYHLVTEFVQGGELLDYVMKRKYLSESDAKCFMKQILSGVAYCHSNNIVHRDLKLNNILLDKDSPDALIKIIDFGTSKIFKPKSKMTEKYGTPLYVAPEVLNGSYTEKCDIWSCGVIMYIILSGKAPFTGPNENFILLNIVKGRISYDGPEWNTVSDLAKDLLRKMLIRNPDVRISASQALEHAWFHKDACHNSISEEVQKNIWKNLSSFQAEYKLQHIVLTFIASNFLSKEEAQKSIEFFKSVDKNNDGKLSREELLEAYKAKLGPKEAEIEVDKILKKADINSSGFIDYTEFLAASIKPEELISDKYLEIAFKAFDTDSSGKINAQELREVLGNGHHCKDKMWIKLITEADINGDGEIDYNEFKEVMMRVGSPKTCK</sequence>
<comment type="catalytic activity">
    <reaction evidence="14">
        <text>L-seryl-[protein] + ATP = O-phospho-L-seryl-[protein] + ADP + H(+)</text>
        <dbReference type="Rhea" id="RHEA:17989"/>
        <dbReference type="Rhea" id="RHEA-COMP:9863"/>
        <dbReference type="Rhea" id="RHEA-COMP:11604"/>
        <dbReference type="ChEBI" id="CHEBI:15378"/>
        <dbReference type="ChEBI" id="CHEBI:29999"/>
        <dbReference type="ChEBI" id="CHEBI:30616"/>
        <dbReference type="ChEBI" id="CHEBI:83421"/>
        <dbReference type="ChEBI" id="CHEBI:456216"/>
        <dbReference type="EC" id="2.7.11.1"/>
    </reaction>
</comment>
<dbReference type="Pfam" id="PF13499">
    <property type="entry name" value="EF-hand_7"/>
    <property type="match status" value="2"/>
</dbReference>
<comment type="catalytic activity">
    <reaction evidence="13">
        <text>L-threonyl-[protein] + ATP = O-phospho-L-threonyl-[protein] + ADP + H(+)</text>
        <dbReference type="Rhea" id="RHEA:46608"/>
        <dbReference type="Rhea" id="RHEA-COMP:11060"/>
        <dbReference type="Rhea" id="RHEA-COMP:11605"/>
        <dbReference type="ChEBI" id="CHEBI:15378"/>
        <dbReference type="ChEBI" id="CHEBI:30013"/>
        <dbReference type="ChEBI" id="CHEBI:30616"/>
        <dbReference type="ChEBI" id="CHEBI:61977"/>
        <dbReference type="ChEBI" id="CHEBI:456216"/>
        <dbReference type="EC" id="2.7.11.1"/>
    </reaction>
</comment>
<comment type="similarity">
    <text evidence="12">Belongs to the protein kinase superfamily. Ser/Thr protein kinase family. CDPK subfamily.</text>
</comment>
<name>A0A1R2CYU7_9CILI</name>
<keyword evidence="5" id="KW-0808">Transferase</keyword>
<keyword evidence="10" id="KW-0106">Calcium</keyword>
<dbReference type="SMART" id="SM00054">
    <property type="entry name" value="EFh"/>
    <property type="match status" value="4"/>
</dbReference>
<evidence type="ECO:0000256" key="2">
    <source>
        <dbReference type="ARBA" id="ARBA00011245"/>
    </source>
</evidence>
<evidence type="ECO:0000256" key="4">
    <source>
        <dbReference type="ARBA" id="ARBA00022527"/>
    </source>
</evidence>
<feature type="domain" description="EF-hand" evidence="18">
    <location>
        <begin position="461"/>
        <end position="496"/>
    </location>
</feature>
<evidence type="ECO:0000256" key="12">
    <source>
        <dbReference type="ARBA" id="ARBA00024334"/>
    </source>
</evidence>
<accession>A0A1R2CYU7</accession>
<dbReference type="InterPro" id="IPR017441">
    <property type="entry name" value="Protein_kinase_ATP_BS"/>
</dbReference>
<keyword evidence="11 15" id="KW-0067">ATP-binding</keyword>
<dbReference type="FunFam" id="3.30.200.20:FF:000315">
    <property type="entry name" value="Calcium-dependent protein kinase 3"/>
    <property type="match status" value="1"/>
</dbReference>
<dbReference type="PROSITE" id="PS00107">
    <property type="entry name" value="PROTEIN_KINASE_ATP"/>
    <property type="match status" value="1"/>
</dbReference>
<dbReference type="CDD" id="cd00051">
    <property type="entry name" value="EFh"/>
    <property type="match status" value="2"/>
</dbReference>
<dbReference type="EMBL" id="MPUH01000030">
    <property type="protein sequence ID" value="OMJ94186.1"/>
    <property type="molecule type" value="Genomic_DNA"/>
</dbReference>
<evidence type="ECO:0000256" key="14">
    <source>
        <dbReference type="ARBA" id="ARBA00048679"/>
    </source>
</evidence>
<evidence type="ECO:0000256" key="9">
    <source>
        <dbReference type="ARBA" id="ARBA00022777"/>
    </source>
</evidence>
<comment type="caution">
    <text evidence="19">The sequence shown here is derived from an EMBL/GenBank/DDBJ whole genome shotgun (WGS) entry which is preliminary data.</text>
</comment>
<keyword evidence="20" id="KW-1185">Reference proteome</keyword>
<evidence type="ECO:0000256" key="16">
    <source>
        <dbReference type="RuleBase" id="RU000304"/>
    </source>
</evidence>
<dbReference type="InterPro" id="IPR050205">
    <property type="entry name" value="CDPK_Ser/Thr_kinases"/>
</dbReference>
<dbReference type="Pfam" id="PF00069">
    <property type="entry name" value="Pkinase"/>
    <property type="match status" value="1"/>
</dbReference>
<dbReference type="OrthoDB" id="284419at2759"/>
<dbReference type="PROSITE" id="PS00018">
    <property type="entry name" value="EF_HAND_1"/>
    <property type="match status" value="3"/>
</dbReference>
<evidence type="ECO:0000256" key="13">
    <source>
        <dbReference type="ARBA" id="ARBA00047899"/>
    </source>
</evidence>
<evidence type="ECO:0000256" key="11">
    <source>
        <dbReference type="ARBA" id="ARBA00022840"/>
    </source>
</evidence>
<dbReference type="FunFam" id="1.10.238.10:FF:000585">
    <property type="entry name" value="Calcium-dependent protein kinase-a"/>
    <property type="match status" value="1"/>
</dbReference>
<evidence type="ECO:0000313" key="20">
    <source>
        <dbReference type="Proteomes" id="UP000187209"/>
    </source>
</evidence>
<dbReference type="Proteomes" id="UP000187209">
    <property type="component" value="Unassembled WGS sequence"/>
</dbReference>
<evidence type="ECO:0000256" key="3">
    <source>
        <dbReference type="ARBA" id="ARBA00012513"/>
    </source>
</evidence>
<organism evidence="19 20">
    <name type="scientific">Stentor coeruleus</name>
    <dbReference type="NCBI Taxonomy" id="5963"/>
    <lineage>
        <taxon>Eukaryota</taxon>
        <taxon>Sar</taxon>
        <taxon>Alveolata</taxon>
        <taxon>Ciliophora</taxon>
        <taxon>Postciliodesmatophora</taxon>
        <taxon>Heterotrichea</taxon>
        <taxon>Heterotrichida</taxon>
        <taxon>Stentoridae</taxon>
        <taxon>Stentor</taxon>
    </lineage>
</organism>
<dbReference type="Gene3D" id="1.10.510.10">
    <property type="entry name" value="Transferase(Phosphotransferase) domain 1"/>
    <property type="match status" value="1"/>
</dbReference>